<dbReference type="InterPro" id="IPR006046">
    <property type="entry name" value="Alpha_amylase"/>
</dbReference>
<feature type="signal peptide" evidence="6">
    <location>
        <begin position="1"/>
        <end position="23"/>
    </location>
</feature>
<evidence type="ECO:0000256" key="1">
    <source>
        <dbReference type="ARBA" id="ARBA00001913"/>
    </source>
</evidence>
<feature type="domain" description="Glycosyl hydrolase family 13 catalytic" evidence="7">
    <location>
        <begin position="122"/>
        <end position="527"/>
    </location>
</feature>
<keyword evidence="4 6" id="KW-0732">Signal</keyword>
<dbReference type="PROSITE" id="PS51257">
    <property type="entry name" value="PROKAR_LIPOPROTEIN"/>
    <property type="match status" value="1"/>
</dbReference>
<dbReference type="EMBL" id="JACHGJ010000001">
    <property type="protein sequence ID" value="MBB6479276.1"/>
    <property type="molecule type" value="Genomic_DNA"/>
</dbReference>
<keyword evidence="8" id="KW-0326">Glycosidase</keyword>
<organism evidence="8 9">
    <name type="scientific">Spirochaeta isovalerica</name>
    <dbReference type="NCBI Taxonomy" id="150"/>
    <lineage>
        <taxon>Bacteria</taxon>
        <taxon>Pseudomonadati</taxon>
        <taxon>Spirochaetota</taxon>
        <taxon>Spirochaetia</taxon>
        <taxon>Spirochaetales</taxon>
        <taxon>Spirochaetaceae</taxon>
        <taxon>Spirochaeta</taxon>
    </lineage>
</organism>
<evidence type="ECO:0000256" key="4">
    <source>
        <dbReference type="ARBA" id="ARBA00022729"/>
    </source>
</evidence>
<sequence>MKRILVLPLFLIMFGCATMNREASEFPEFSLAGGVYREAIDVSVSSERGDRVFYTLDGSTPTPESTEYEGPVHLDSPSLLRVMALKKDGTMKYAMSMYDFDRDPDLEAHLPSPVWTDQIIYFALLDRMNNGDPGNDDQGYGEANVSEETWYSGGDFKGLEEKLDYIKNLGATAVWITPPVKNQWSEGNFGGSHGYWASDFMAVDPHYGDLEAYRSFVKAAHDKGIYVIQDIVVNHTGDYFNIDRKTGQWSLKEKSEPAASPDQLPWSLNDPSVFTEDELKNNSFYHWTPAISDFNDRSQLFTYQLSNLDDINTTNPDVRNLLTGYYRYWLDKVDVDGYRVDTVKYVEPEFFEDFAEDGIRTYARKMGKEDFILFGESWDGDGKFNASYTQGKNGEKRLDSLIYFTLNFAIRNVFGNGNPTSELTEVLSKRYETGYQDPKKLVTFVDNHDMERLINSTTPELVKEAYAFIMTIPGIPQLYYGSEQGMTERRGAMFAGGFETAGKANNRDLFDENNTWYKYFQELTELRKQNSVFRNGKMTIVKDNSGSNGLFAYKLIEGEGGSGREAFVIFNTSAEGKVSIDMDTQFEPGTTFRLLDPFQGDVQKNITAGESGQLTVLMPGQSFAVYLKEGETREMNTQNNSIAITSRFETEMSDPEVKVEGTIDKPATVGLFVDGNYYSSKLFSAGETWSGEIELTSLMNGEHEIVSFIKGDDIDENIYSAPVSIIVKKPFILRTSVSDPSGDENYRMPTNESFVHQQDILGAEVYTSGTDIRIDLEMAKTTDVWSPTINDFDHVLLNIFLKKGDETGGIEELPGLNASVPASMGSWDFHAALAGWASGISDSSGKALSPSPYGEVNHEKNVISVFIPSSSIGNPRSLDGWKIYISTWDEDSGNPRKLTPDGAEWVFGGGDSTTDPLIMDDLEVLEL</sequence>
<protein>
    <submittedName>
        <fullName evidence="8">Glycosidase</fullName>
    </submittedName>
</protein>
<dbReference type="Gene3D" id="3.20.20.80">
    <property type="entry name" value="Glycosidases"/>
    <property type="match status" value="1"/>
</dbReference>
<evidence type="ECO:0000259" key="7">
    <source>
        <dbReference type="SMART" id="SM00642"/>
    </source>
</evidence>
<dbReference type="RefSeq" id="WP_184744309.1">
    <property type="nucleotide sequence ID" value="NZ_JACHGJ010000001.1"/>
</dbReference>
<evidence type="ECO:0000313" key="8">
    <source>
        <dbReference type="EMBL" id="MBB6479276.1"/>
    </source>
</evidence>
<evidence type="ECO:0000256" key="6">
    <source>
        <dbReference type="SAM" id="SignalP"/>
    </source>
</evidence>
<dbReference type="Gene3D" id="2.60.40.1190">
    <property type="match status" value="1"/>
</dbReference>
<dbReference type="SMART" id="SM00642">
    <property type="entry name" value="Aamy"/>
    <property type="match status" value="1"/>
</dbReference>
<dbReference type="GO" id="GO:0005975">
    <property type="term" value="P:carbohydrate metabolic process"/>
    <property type="evidence" value="ECO:0007669"/>
    <property type="project" value="InterPro"/>
</dbReference>
<dbReference type="GO" id="GO:0004556">
    <property type="term" value="F:alpha-amylase activity"/>
    <property type="evidence" value="ECO:0007669"/>
    <property type="project" value="InterPro"/>
</dbReference>
<dbReference type="InterPro" id="IPR059177">
    <property type="entry name" value="GH29D-like_dom"/>
</dbReference>
<comment type="caution">
    <text evidence="8">The sequence shown here is derived from an EMBL/GenBank/DDBJ whole genome shotgun (WGS) entry which is preliminary data.</text>
</comment>
<name>A0A841R613_9SPIO</name>
<evidence type="ECO:0000256" key="3">
    <source>
        <dbReference type="ARBA" id="ARBA00022723"/>
    </source>
</evidence>
<dbReference type="Pfam" id="PF00128">
    <property type="entry name" value="Alpha-amylase"/>
    <property type="match status" value="1"/>
</dbReference>
<evidence type="ECO:0000256" key="5">
    <source>
        <dbReference type="RuleBase" id="RU003615"/>
    </source>
</evidence>
<accession>A0A841R613</accession>
<dbReference type="InterPro" id="IPR017853">
    <property type="entry name" value="GH"/>
</dbReference>
<dbReference type="GO" id="GO:0046872">
    <property type="term" value="F:metal ion binding"/>
    <property type="evidence" value="ECO:0007669"/>
    <property type="project" value="UniProtKB-KW"/>
</dbReference>
<dbReference type="Pfam" id="PF09985">
    <property type="entry name" value="Glucodextran_C"/>
    <property type="match status" value="1"/>
</dbReference>
<comment type="cofactor">
    <cofactor evidence="1">
        <name>Ca(2+)</name>
        <dbReference type="ChEBI" id="CHEBI:29108"/>
    </cofactor>
</comment>
<reference evidence="8 9" key="1">
    <citation type="submission" date="2020-08" db="EMBL/GenBank/DDBJ databases">
        <title>Genomic Encyclopedia of Type Strains, Phase IV (KMG-IV): sequencing the most valuable type-strain genomes for metagenomic binning, comparative biology and taxonomic classification.</title>
        <authorList>
            <person name="Goeker M."/>
        </authorList>
    </citation>
    <scope>NUCLEOTIDE SEQUENCE [LARGE SCALE GENOMIC DNA]</scope>
    <source>
        <strain evidence="8 9">DSM 2461</strain>
    </source>
</reference>
<proteinExistence type="inferred from homology"/>
<dbReference type="SUPFAM" id="SSF51445">
    <property type="entry name" value="(Trans)glycosidases"/>
    <property type="match status" value="1"/>
</dbReference>
<feature type="chain" id="PRO_5032842142" evidence="6">
    <location>
        <begin position="24"/>
        <end position="927"/>
    </location>
</feature>
<keyword evidence="3" id="KW-0479">Metal-binding</keyword>
<dbReference type="AlphaFoldDB" id="A0A841R613"/>
<evidence type="ECO:0000313" key="9">
    <source>
        <dbReference type="Proteomes" id="UP000587760"/>
    </source>
</evidence>
<dbReference type="InterPro" id="IPR006047">
    <property type="entry name" value="GH13_cat_dom"/>
</dbReference>
<dbReference type="PRINTS" id="PR00110">
    <property type="entry name" value="ALPHAAMYLASE"/>
</dbReference>
<evidence type="ECO:0000256" key="2">
    <source>
        <dbReference type="ARBA" id="ARBA00008061"/>
    </source>
</evidence>
<dbReference type="Proteomes" id="UP000587760">
    <property type="component" value="Unassembled WGS sequence"/>
</dbReference>
<dbReference type="InterPro" id="IPR019248">
    <property type="entry name" value="Glucodextran_C"/>
</dbReference>
<comment type="similarity">
    <text evidence="2 5">Belongs to the glycosyl hydrolase 13 family.</text>
</comment>
<dbReference type="SUPFAM" id="SSF49344">
    <property type="entry name" value="CBD9-like"/>
    <property type="match status" value="1"/>
</dbReference>
<keyword evidence="8" id="KW-0378">Hydrolase</keyword>
<dbReference type="PANTHER" id="PTHR10357:SF215">
    <property type="entry name" value="ALPHA-AMYLASE 1"/>
    <property type="match status" value="1"/>
</dbReference>
<dbReference type="PANTHER" id="PTHR10357">
    <property type="entry name" value="ALPHA-AMYLASE FAMILY MEMBER"/>
    <property type="match status" value="1"/>
</dbReference>
<dbReference type="Pfam" id="PF13290">
    <property type="entry name" value="CHB_HEX_C_1"/>
    <property type="match status" value="1"/>
</dbReference>
<gene>
    <name evidence="8" type="ORF">HNR50_000909</name>
</gene>
<keyword evidence="9" id="KW-1185">Reference proteome</keyword>